<dbReference type="GO" id="GO:0005524">
    <property type="term" value="F:ATP binding"/>
    <property type="evidence" value="ECO:0007669"/>
    <property type="project" value="UniProtKB-UniRule"/>
</dbReference>
<dbReference type="Gene3D" id="3.40.50.880">
    <property type="match status" value="1"/>
</dbReference>
<dbReference type="InterPro" id="IPR001674">
    <property type="entry name" value="GMP_synth_C"/>
</dbReference>
<dbReference type="Gene3D" id="3.40.50.620">
    <property type="entry name" value="HUPs"/>
    <property type="match status" value="1"/>
</dbReference>
<evidence type="ECO:0000256" key="1">
    <source>
        <dbReference type="ARBA" id="ARBA00005153"/>
    </source>
</evidence>
<evidence type="ECO:0000256" key="7">
    <source>
        <dbReference type="ARBA" id="ARBA00022755"/>
    </source>
</evidence>
<organism evidence="13 14">
    <name type="scientific">Kingdonia uniflora</name>
    <dbReference type="NCBI Taxonomy" id="39325"/>
    <lineage>
        <taxon>Eukaryota</taxon>
        <taxon>Viridiplantae</taxon>
        <taxon>Streptophyta</taxon>
        <taxon>Embryophyta</taxon>
        <taxon>Tracheophyta</taxon>
        <taxon>Spermatophyta</taxon>
        <taxon>Magnoliopsida</taxon>
        <taxon>Ranunculales</taxon>
        <taxon>Circaeasteraceae</taxon>
        <taxon>Kingdonia</taxon>
    </lineage>
</organism>
<evidence type="ECO:0000256" key="2">
    <source>
        <dbReference type="ARBA" id="ARBA00012746"/>
    </source>
</evidence>
<dbReference type="Pfam" id="PF00117">
    <property type="entry name" value="GATase"/>
    <property type="match status" value="1"/>
</dbReference>
<keyword evidence="8 11" id="KW-0067">ATP-binding</keyword>
<dbReference type="EC" id="6.3.5.2" evidence="2"/>
<dbReference type="SUPFAM" id="SSF52317">
    <property type="entry name" value="Class I glutamine amidotransferase-like"/>
    <property type="match status" value="1"/>
</dbReference>
<dbReference type="NCBIfam" id="NF000848">
    <property type="entry name" value="PRK00074.1"/>
    <property type="match status" value="1"/>
</dbReference>
<dbReference type="CDD" id="cd01997">
    <property type="entry name" value="GMP_synthase_C"/>
    <property type="match status" value="1"/>
</dbReference>
<dbReference type="CDD" id="cd01742">
    <property type="entry name" value="GATase1_GMP_Synthase"/>
    <property type="match status" value="1"/>
</dbReference>
<keyword evidence="14" id="KW-1185">Reference proteome</keyword>
<comment type="caution">
    <text evidence="13">The sequence shown here is derived from an EMBL/GenBank/DDBJ whole genome shotgun (WGS) entry which is preliminary data.</text>
</comment>
<evidence type="ECO:0000313" key="13">
    <source>
        <dbReference type="EMBL" id="KAF6175109.1"/>
    </source>
</evidence>
<accession>A0A7J7P6P0</accession>
<comment type="pathway">
    <text evidence="1">Purine metabolism; GMP biosynthesis; GMP from XMP (L-Gln route): step 1/1.</text>
</comment>
<keyword evidence="7 11" id="KW-0658">Purine biosynthesis</keyword>
<feature type="binding site" evidence="11">
    <location>
        <begin position="236"/>
        <end position="242"/>
    </location>
    <ligand>
        <name>ATP</name>
        <dbReference type="ChEBI" id="CHEBI:30616"/>
    </ligand>
</feature>
<dbReference type="PANTHER" id="PTHR11922">
    <property type="entry name" value="GMP SYNTHASE-RELATED"/>
    <property type="match status" value="1"/>
</dbReference>
<dbReference type="PROSITE" id="PS51553">
    <property type="entry name" value="GMPS_ATP_PPASE"/>
    <property type="match status" value="1"/>
</dbReference>
<evidence type="ECO:0000256" key="9">
    <source>
        <dbReference type="ARBA" id="ARBA00022962"/>
    </source>
</evidence>
<dbReference type="UniPathway" id="UPA00189">
    <property type="reaction ID" value="UER00296"/>
</dbReference>
<evidence type="ECO:0000259" key="12">
    <source>
        <dbReference type="PROSITE" id="PS51553"/>
    </source>
</evidence>
<dbReference type="NCBIfam" id="TIGR00884">
    <property type="entry name" value="guaA_Cterm"/>
    <property type="match status" value="1"/>
</dbReference>
<evidence type="ECO:0000256" key="11">
    <source>
        <dbReference type="PROSITE-ProRule" id="PRU00886"/>
    </source>
</evidence>
<dbReference type="GO" id="GO:0003921">
    <property type="term" value="F:GMP synthase activity"/>
    <property type="evidence" value="ECO:0007669"/>
    <property type="project" value="InterPro"/>
</dbReference>
<dbReference type="PROSITE" id="PS51273">
    <property type="entry name" value="GATASE_TYPE_1"/>
    <property type="match status" value="1"/>
</dbReference>
<dbReference type="FunFam" id="3.40.50.620:FF:000001">
    <property type="entry name" value="GMP synthase [glutamine-hydrolyzing]"/>
    <property type="match status" value="1"/>
</dbReference>
<name>A0A7J7P6P0_9MAGN</name>
<dbReference type="InterPro" id="IPR014729">
    <property type="entry name" value="Rossmann-like_a/b/a_fold"/>
</dbReference>
<evidence type="ECO:0000256" key="5">
    <source>
        <dbReference type="ARBA" id="ARBA00022741"/>
    </source>
</evidence>
<keyword evidence="4" id="KW-0436">Ligase</keyword>
<evidence type="ECO:0000256" key="10">
    <source>
        <dbReference type="ARBA" id="ARBA00031356"/>
    </source>
</evidence>
<protein>
    <recommendedName>
        <fullName evidence="3">GMP synthase [glutamine-hydrolyzing]</fullName>
        <ecNumber evidence="2">6.3.5.2</ecNumber>
    </recommendedName>
    <alternativeName>
        <fullName evidence="10">Glutamine amidotransferase</fullName>
    </alternativeName>
</protein>
<evidence type="ECO:0000256" key="3">
    <source>
        <dbReference type="ARBA" id="ARBA00021562"/>
    </source>
</evidence>
<dbReference type="SUPFAM" id="SSF54810">
    <property type="entry name" value="GMP synthetase C-terminal dimerisation domain"/>
    <property type="match status" value="1"/>
</dbReference>
<dbReference type="NCBIfam" id="TIGR00888">
    <property type="entry name" value="guaA_Nterm"/>
    <property type="match status" value="1"/>
</dbReference>
<gene>
    <name evidence="13" type="ORF">GIB67_022790</name>
</gene>
<dbReference type="Gene3D" id="3.30.300.10">
    <property type="match status" value="1"/>
</dbReference>
<keyword evidence="9" id="KW-0315">Glutamine amidotransferase</keyword>
<dbReference type="FunFam" id="3.30.300.10:FF:000002">
    <property type="entry name" value="GMP synthase [glutamine-hydrolyzing]"/>
    <property type="match status" value="1"/>
</dbReference>
<proteinExistence type="inferred from homology"/>
<dbReference type="Proteomes" id="UP000541444">
    <property type="component" value="Unassembled WGS sequence"/>
</dbReference>
<dbReference type="InterPro" id="IPR029062">
    <property type="entry name" value="Class_I_gatase-like"/>
</dbReference>
<dbReference type="AlphaFoldDB" id="A0A7J7P6P0"/>
<dbReference type="Pfam" id="PF00958">
    <property type="entry name" value="GMP_synt_C"/>
    <property type="match status" value="1"/>
</dbReference>
<dbReference type="HAMAP" id="MF_00344">
    <property type="entry name" value="GMP_synthase"/>
    <property type="match status" value="1"/>
</dbReference>
<dbReference type="InterPro" id="IPR017926">
    <property type="entry name" value="GATASE"/>
</dbReference>
<dbReference type="InterPro" id="IPR004739">
    <property type="entry name" value="GMP_synth_GATase"/>
</dbReference>
<dbReference type="EMBL" id="JACGCM010000215">
    <property type="protein sequence ID" value="KAF6175109.1"/>
    <property type="molecule type" value="Genomic_DNA"/>
</dbReference>
<reference evidence="13 14" key="1">
    <citation type="journal article" date="2020" name="IScience">
        <title>Genome Sequencing of the Endangered Kingdonia uniflora (Circaeasteraceae, Ranunculales) Reveals Potential Mechanisms of Evolutionary Specialization.</title>
        <authorList>
            <person name="Sun Y."/>
            <person name="Deng T."/>
            <person name="Zhang A."/>
            <person name="Moore M.J."/>
            <person name="Landis J.B."/>
            <person name="Lin N."/>
            <person name="Zhang H."/>
            <person name="Zhang X."/>
            <person name="Huang J."/>
            <person name="Zhang X."/>
            <person name="Sun H."/>
            <person name="Wang H."/>
        </authorList>
    </citation>
    <scope>NUCLEOTIDE SEQUENCE [LARGE SCALE GENOMIC DNA]</scope>
    <source>
        <strain evidence="13">TB1705</strain>
        <tissue evidence="13">Leaf</tissue>
    </source>
</reference>
<dbReference type="SUPFAM" id="SSF52402">
    <property type="entry name" value="Adenine nucleotide alpha hydrolases-like"/>
    <property type="match status" value="1"/>
</dbReference>
<dbReference type="PANTHER" id="PTHR11922:SF2">
    <property type="entry name" value="GMP SYNTHASE [GLUTAMINE-HYDROLYZING]"/>
    <property type="match status" value="1"/>
</dbReference>
<evidence type="ECO:0000256" key="6">
    <source>
        <dbReference type="ARBA" id="ARBA00022749"/>
    </source>
</evidence>
<sequence length="535" mass="60001">MEQPQTPKLTQVLVLDFGSQYTHLLNRRIRELAISSRWISGSSPLKTITSINPRVIILSGGPNSVHSKTSPKFPVGFVEYVAANRIFVLGICYGMQLIVHEFGGEVRDGKKKEYGRTEIVLERISRLYALKPIGSKQSVLMSHEDEVVKLPMGFTVVARSRNGLVAAVENSLKRYYGVQYHPETTHSPEGMEMLRHFLFNVCRLTKDKKIKDVLEEQIKVVKNMVQPEDHVICALSGGVDSAVAATLVHMAIGDRLHCIFVDNGLLRYKERDTVMETFERDLHLPVTLFDAKTQFLDKLKGIEDPETKRKIIGREFISIFDEFAQSLEKKLGKKIGFLVQGTMYSDVIESCVESESGRSHCQTIKSHHNVGGLPGNIKFKLIEPLKLLFKDEVRELGKILQVPEAFLKRHPFPGPGLAVRVLGDITKGNALDTLRQVDEIFIRSIKNAGLYDSLSQAFAVFLPIKSVGAQGDQRTHSHVVALRAITTDDGMTADWYNFDHKFLNDVVQKICNSVGSVNRVVLDITPNPPATTEWE</sequence>
<evidence type="ECO:0000313" key="14">
    <source>
        <dbReference type="Proteomes" id="UP000541444"/>
    </source>
</evidence>
<dbReference type="InterPro" id="IPR022955">
    <property type="entry name" value="GMP_synthase"/>
</dbReference>
<dbReference type="OrthoDB" id="1724632at2759"/>
<keyword evidence="5 11" id="KW-0547">Nucleotide-binding</keyword>
<evidence type="ECO:0000256" key="8">
    <source>
        <dbReference type="ARBA" id="ARBA00022840"/>
    </source>
</evidence>
<evidence type="ECO:0000256" key="4">
    <source>
        <dbReference type="ARBA" id="ARBA00022598"/>
    </source>
</evidence>
<dbReference type="GO" id="GO:0005829">
    <property type="term" value="C:cytosol"/>
    <property type="evidence" value="ECO:0007669"/>
    <property type="project" value="TreeGrafter"/>
</dbReference>
<dbReference type="PRINTS" id="PR00096">
    <property type="entry name" value="GATASE"/>
</dbReference>
<keyword evidence="6 11" id="KW-0332">GMP biosynthesis</keyword>
<dbReference type="InterPro" id="IPR025777">
    <property type="entry name" value="GMPS_ATP_PPase_dom"/>
</dbReference>
<feature type="domain" description="GMPS ATP-PPase" evidence="12">
    <location>
        <begin position="208"/>
        <end position="409"/>
    </location>
</feature>